<comment type="caution">
    <text evidence="1">The sequence shown here is derived from an EMBL/GenBank/DDBJ whole genome shotgun (WGS) entry which is preliminary data.</text>
</comment>
<accession>A0A3S5B544</accession>
<evidence type="ECO:0000313" key="2">
    <source>
        <dbReference type="Proteomes" id="UP000784294"/>
    </source>
</evidence>
<protein>
    <submittedName>
        <fullName evidence="1">Uncharacterized protein</fullName>
    </submittedName>
</protein>
<gene>
    <name evidence="1" type="ORF">PXEA_LOCUS6899</name>
</gene>
<dbReference type="EMBL" id="CAAALY010017846">
    <property type="protein sequence ID" value="VEL13459.1"/>
    <property type="molecule type" value="Genomic_DNA"/>
</dbReference>
<dbReference type="Proteomes" id="UP000784294">
    <property type="component" value="Unassembled WGS sequence"/>
</dbReference>
<keyword evidence="2" id="KW-1185">Reference proteome</keyword>
<sequence length="79" mass="8586">MIGAKADNTCVFDGTKLIPNDEVGWITHHTRGQRRAKSIGGGIEAPSFKGPVLPVSRLLQWLVSVFSHPMGMQASWIGQ</sequence>
<organism evidence="1 2">
    <name type="scientific">Protopolystoma xenopodis</name>
    <dbReference type="NCBI Taxonomy" id="117903"/>
    <lineage>
        <taxon>Eukaryota</taxon>
        <taxon>Metazoa</taxon>
        <taxon>Spiralia</taxon>
        <taxon>Lophotrochozoa</taxon>
        <taxon>Platyhelminthes</taxon>
        <taxon>Monogenea</taxon>
        <taxon>Polyopisthocotylea</taxon>
        <taxon>Polystomatidea</taxon>
        <taxon>Polystomatidae</taxon>
        <taxon>Protopolystoma</taxon>
    </lineage>
</organism>
<reference evidence="1" key="1">
    <citation type="submission" date="2018-11" db="EMBL/GenBank/DDBJ databases">
        <authorList>
            <consortium name="Pathogen Informatics"/>
        </authorList>
    </citation>
    <scope>NUCLEOTIDE SEQUENCE</scope>
</reference>
<name>A0A3S5B544_9PLAT</name>
<proteinExistence type="predicted"/>
<dbReference type="AlphaFoldDB" id="A0A3S5B544"/>
<evidence type="ECO:0000313" key="1">
    <source>
        <dbReference type="EMBL" id="VEL13459.1"/>
    </source>
</evidence>